<evidence type="ECO:0000256" key="1">
    <source>
        <dbReference type="ARBA" id="ARBA00004651"/>
    </source>
</evidence>
<keyword evidence="8 10" id="KW-0472">Membrane</keyword>
<comment type="caution">
    <text evidence="11">The sequence shown here is derived from an EMBL/GenBank/DDBJ whole genome shotgun (WGS) entry which is preliminary data.</text>
</comment>
<feature type="transmembrane region" description="Helical" evidence="10">
    <location>
        <begin position="12"/>
        <end position="34"/>
    </location>
</feature>
<reference evidence="11 12" key="1">
    <citation type="submission" date="2014-05" db="EMBL/GenBank/DDBJ databases">
        <title>De novo Genome Sequence of Spirocheata sp.</title>
        <authorList>
            <person name="Shivani Y."/>
            <person name="Subhash Y."/>
            <person name="Tushar L."/>
            <person name="Sasikala C."/>
            <person name="Ramana C.V."/>
        </authorList>
    </citation>
    <scope>NUCLEOTIDE SEQUENCE [LARGE SCALE GENOMIC DNA]</scope>
    <source>
        <strain evidence="11 12">JC230</strain>
    </source>
</reference>
<evidence type="ECO:0000256" key="10">
    <source>
        <dbReference type="SAM" id="Phobius"/>
    </source>
</evidence>
<dbReference type="AlphaFoldDB" id="A0A098QYN2"/>
<feature type="transmembrane region" description="Helical" evidence="10">
    <location>
        <begin position="354"/>
        <end position="373"/>
    </location>
</feature>
<evidence type="ECO:0000256" key="3">
    <source>
        <dbReference type="ARBA" id="ARBA00022449"/>
    </source>
</evidence>
<evidence type="ECO:0000256" key="8">
    <source>
        <dbReference type="ARBA" id="ARBA00023136"/>
    </source>
</evidence>
<keyword evidence="2" id="KW-0813">Transport</keyword>
<feature type="transmembrane region" description="Helical" evidence="10">
    <location>
        <begin position="54"/>
        <end position="74"/>
    </location>
</feature>
<dbReference type="OrthoDB" id="62420at2"/>
<feature type="transmembrane region" description="Helical" evidence="10">
    <location>
        <begin position="161"/>
        <end position="181"/>
    </location>
</feature>
<protein>
    <recommendedName>
        <fullName evidence="9">Multidrug-efflux transporter</fullName>
    </recommendedName>
</protein>
<dbReference type="eggNOG" id="COG0534">
    <property type="taxonomic scope" value="Bacteria"/>
</dbReference>
<evidence type="ECO:0000256" key="5">
    <source>
        <dbReference type="ARBA" id="ARBA00022692"/>
    </source>
</evidence>
<keyword evidence="3" id="KW-0050">Antiport</keyword>
<keyword evidence="5 10" id="KW-0812">Transmembrane</keyword>
<evidence type="ECO:0000313" key="12">
    <source>
        <dbReference type="Proteomes" id="UP000029692"/>
    </source>
</evidence>
<dbReference type="GO" id="GO:0042910">
    <property type="term" value="F:xenobiotic transmembrane transporter activity"/>
    <property type="evidence" value="ECO:0007669"/>
    <property type="project" value="InterPro"/>
</dbReference>
<dbReference type="PANTHER" id="PTHR43298:SF2">
    <property type="entry name" value="FMN_FAD EXPORTER YEEO-RELATED"/>
    <property type="match status" value="1"/>
</dbReference>
<organism evidence="11 12">
    <name type="scientific">Spirochaeta lutea</name>
    <dbReference type="NCBI Taxonomy" id="1480694"/>
    <lineage>
        <taxon>Bacteria</taxon>
        <taxon>Pseudomonadati</taxon>
        <taxon>Spirochaetota</taxon>
        <taxon>Spirochaetia</taxon>
        <taxon>Spirochaetales</taxon>
        <taxon>Spirochaetaceae</taxon>
        <taxon>Spirochaeta</taxon>
    </lineage>
</organism>
<feature type="transmembrane region" description="Helical" evidence="10">
    <location>
        <begin position="86"/>
        <end position="108"/>
    </location>
</feature>
<evidence type="ECO:0000256" key="6">
    <source>
        <dbReference type="ARBA" id="ARBA00022989"/>
    </source>
</evidence>
<keyword evidence="12" id="KW-1185">Reference proteome</keyword>
<feature type="transmembrane region" description="Helical" evidence="10">
    <location>
        <begin position="187"/>
        <end position="211"/>
    </location>
</feature>
<keyword evidence="6 10" id="KW-1133">Transmembrane helix</keyword>
<dbReference type="GO" id="GO:0005886">
    <property type="term" value="C:plasma membrane"/>
    <property type="evidence" value="ECO:0007669"/>
    <property type="project" value="UniProtKB-SubCell"/>
</dbReference>
<evidence type="ECO:0000313" key="11">
    <source>
        <dbReference type="EMBL" id="KGE72769.1"/>
    </source>
</evidence>
<evidence type="ECO:0000256" key="4">
    <source>
        <dbReference type="ARBA" id="ARBA00022475"/>
    </source>
</evidence>
<gene>
    <name evidence="11" type="ORF">DC28_05890</name>
</gene>
<dbReference type="EMBL" id="JNUP01000048">
    <property type="protein sequence ID" value="KGE72769.1"/>
    <property type="molecule type" value="Genomic_DNA"/>
</dbReference>
<proteinExistence type="predicted"/>
<sequence length="443" mass="46605">MRPSLTRESLAFSLPIVGELLLMSLLSMVTLSLVGHLGARELSSVGLSAQPVAISLAFFQSISIGATALIARSVGAGRLDQARQVVVQALYLAVAMGLILGVPAWIFARPLVGALGAQADTLDSAAMYMRYMALGMVFQALPTAVTSILRGAGDSRTPMVYNIITNGVNLVLSLVLIHGFFGLPRLGLMGAALGTTLAKMVNTLLAIRALFSGKNPIAIKLSEIRGLNRGIIHRILRVGVSSAAEALAMRVGFLFYSRIIADLGTLSFAAHQIILSTTSFGSNLVQGLSAGAASLTGRSLGAENPGLARGYTRSLARVGLGASLAMGLVFFFWGGEVARLFTEDPGVISLTGRVLRIAALITLPQNFLAVLSGALRGAGDTRWPLVAALTGMISARIGLSFVFVLVFRWGLEGAWLAALADQSIRALVILGRYRGGRWQSMEV</sequence>
<evidence type="ECO:0000256" key="2">
    <source>
        <dbReference type="ARBA" id="ARBA00022448"/>
    </source>
</evidence>
<dbReference type="Proteomes" id="UP000029692">
    <property type="component" value="Unassembled WGS sequence"/>
</dbReference>
<evidence type="ECO:0000256" key="9">
    <source>
        <dbReference type="ARBA" id="ARBA00031636"/>
    </source>
</evidence>
<feature type="transmembrane region" description="Helical" evidence="10">
    <location>
        <begin position="315"/>
        <end position="334"/>
    </location>
</feature>
<dbReference type="InterPro" id="IPR050222">
    <property type="entry name" value="MATE_MdtK"/>
</dbReference>
<dbReference type="InterPro" id="IPR048279">
    <property type="entry name" value="MdtK-like"/>
</dbReference>
<evidence type="ECO:0000256" key="7">
    <source>
        <dbReference type="ARBA" id="ARBA00023065"/>
    </source>
</evidence>
<dbReference type="RefSeq" id="WP_037546772.1">
    <property type="nucleotide sequence ID" value="NZ_JNUP01000048.1"/>
</dbReference>
<accession>A0A098QYN2</accession>
<dbReference type="PIRSF" id="PIRSF006603">
    <property type="entry name" value="DinF"/>
    <property type="match status" value="1"/>
</dbReference>
<dbReference type="GO" id="GO:0006811">
    <property type="term" value="P:monoatomic ion transport"/>
    <property type="evidence" value="ECO:0007669"/>
    <property type="project" value="UniProtKB-KW"/>
</dbReference>
<feature type="transmembrane region" description="Helical" evidence="10">
    <location>
        <begin position="128"/>
        <end position="149"/>
    </location>
</feature>
<dbReference type="PANTHER" id="PTHR43298">
    <property type="entry name" value="MULTIDRUG RESISTANCE PROTEIN NORM-RELATED"/>
    <property type="match status" value="1"/>
</dbReference>
<comment type="subcellular location">
    <subcellularLocation>
        <location evidence="1">Cell membrane</location>
        <topology evidence="1">Multi-pass membrane protein</topology>
    </subcellularLocation>
</comment>
<dbReference type="GO" id="GO:0015297">
    <property type="term" value="F:antiporter activity"/>
    <property type="evidence" value="ECO:0007669"/>
    <property type="project" value="UniProtKB-KW"/>
</dbReference>
<dbReference type="InterPro" id="IPR002528">
    <property type="entry name" value="MATE_fam"/>
</dbReference>
<dbReference type="CDD" id="cd13137">
    <property type="entry name" value="MATE_NorM_like"/>
    <property type="match status" value="1"/>
</dbReference>
<keyword evidence="7" id="KW-0406">Ion transport</keyword>
<dbReference type="STRING" id="1480694.DC28_05890"/>
<keyword evidence="4" id="KW-1003">Cell membrane</keyword>
<name>A0A098QYN2_9SPIO</name>
<dbReference type="Pfam" id="PF01554">
    <property type="entry name" value="MatE"/>
    <property type="match status" value="2"/>
</dbReference>
<dbReference type="NCBIfam" id="TIGR00797">
    <property type="entry name" value="matE"/>
    <property type="match status" value="1"/>
</dbReference>
<feature type="transmembrane region" description="Helical" evidence="10">
    <location>
        <begin position="385"/>
        <end position="407"/>
    </location>
</feature>